<dbReference type="PANTHER" id="PTHR12755">
    <property type="entry name" value="CLEAVAGE/POLYADENYLATION FACTOR IA SUBUNIT CLP1P"/>
    <property type="match status" value="1"/>
</dbReference>
<dbReference type="InterPro" id="IPR057573">
    <property type="entry name" value="NOL9_N"/>
</dbReference>
<protein>
    <recommendedName>
        <fullName evidence="9">Polynucleotide 5'-hydroxyl-kinase NOL9</fullName>
    </recommendedName>
</protein>
<evidence type="ECO:0000256" key="6">
    <source>
        <dbReference type="ARBA" id="ARBA00022777"/>
    </source>
</evidence>
<sequence length="687" mass="76296">MSQTGNTSPPRTYYMTTKKGKKKMLKEMKGAAKTKVKIASFIEKAERLRLSEVNSSRDYEVELVGRDEMDVESDGEAAVRIDETSRFSIDVDEDDATVADSRPHMRNFCDGIFYRKLDCNSILVSIMPLAELYFTGKALLSVVKGIVDIYGFKVGVDGNKYAAFSAKGHSSLQCIKGIARNDTSITTMEKDDTGASHPNISSEELLVAEGALIIMEGFENEWCEGMRHVYPESVNFIGPSIMGMGPGKTPQLKTFIDKVGFQFIKKTGSQRYRFLEFPVYWEQIFNDLIDKFDCSTGIICSFGGKGVGKSTFVKWLTNRFLSRQDTDRVLFLDLDPGQTEFTPPGMISVHICSEPILGPNFTHLKEPSRSIFLGGVNVADFPISYIKGVSELFEYCACSEEFQGIPWIVNTMGFSQGLGVHLACEIIKIIRPTAVVQLSINNEKRSFPFLLNKQNVSKFRTFLSENLPKKYREELKEYTFLSVKSACNHEEASNKSSWGTSPKISREMAMVSYFAEKVGSADGFDIRSVVPLRVPLDCVAVGTMNSSLTYDEILSSINGTLVAFCEISESLLQSVDGLERKFITNAGSFTNNCLGYGIVRAIDKQSDTLYVITSLQESDILLKVNVVLAAGNVGLPVHFYVSPSGAQTKELPYVMNRTGENSTLHAAAKKFFVPKRVTHTVLKNCLL</sequence>
<evidence type="ECO:0000259" key="10">
    <source>
        <dbReference type="Pfam" id="PF16575"/>
    </source>
</evidence>
<dbReference type="Gene3D" id="3.40.50.300">
    <property type="entry name" value="P-loop containing nucleotide triphosphate hydrolases"/>
    <property type="match status" value="1"/>
</dbReference>
<keyword evidence="6" id="KW-0418">Kinase</keyword>
<comment type="subcellular location">
    <subcellularLocation>
        <location evidence="1">Nucleus</location>
        <location evidence="1">Nucleolus</location>
    </subcellularLocation>
</comment>
<comment type="caution">
    <text evidence="13">The sequence shown here is derived from an EMBL/GenBank/DDBJ whole genome shotgun (WGS) entry which is preliminary data.</text>
</comment>
<dbReference type="InterPro" id="IPR045116">
    <property type="entry name" value="Clp1/Grc3"/>
</dbReference>
<feature type="domain" description="Clp1 P-loop" evidence="10">
    <location>
        <begin position="303"/>
        <end position="478"/>
    </location>
</feature>
<dbReference type="InterPro" id="IPR032319">
    <property type="entry name" value="CLP1_P"/>
</dbReference>
<evidence type="ECO:0000256" key="5">
    <source>
        <dbReference type="ARBA" id="ARBA00022741"/>
    </source>
</evidence>
<evidence type="ECO:0000256" key="4">
    <source>
        <dbReference type="ARBA" id="ARBA00022679"/>
    </source>
</evidence>
<dbReference type="EMBL" id="CAXLJM020000033">
    <property type="protein sequence ID" value="CAL8101043.1"/>
    <property type="molecule type" value="Genomic_DNA"/>
</dbReference>
<dbReference type="InterPro" id="IPR057570">
    <property type="entry name" value="NOL9_C"/>
</dbReference>
<evidence type="ECO:0000259" key="12">
    <source>
        <dbReference type="Pfam" id="PF25467"/>
    </source>
</evidence>
<evidence type="ECO:0000256" key="8">
    <source>
        <dbReference type="ARBA" id="ARBA00023242"/>
    </source>
</evidence>
<name>A0ABP1QG15_9HEXA</name>
<dbReference type="Pfam" id="PF16575">
    <property type="entry name" value="CLP1_P"/>
    <property type="match status" value="1"/>
</dbReference>
<keyword evidence="8" id="KW-0539">Nucleus</keyword>
<keyword evidence="3" id="KW-0698">rRNA processing</keyword>
<feature type="domain" description="NOL9 C-terminal" evidence="12">
    <location>
        <begin position="529"/>
        <end position="631"/>
    </location>
</feature>
<evidence type="ECO:0000256" key="2">
    <source>
        <dbReference type="ARBA" id="ARBA00011003"/>
    </source>
</evidence>
<dbReference type="Pfam" id="PF24419">
    <property type="entry name" value="Cupin_NOL9"/>
    <property type="match status" value="1"/>
</dbReference>
<evidence type="ECO:0000256" key="7">
    <source>
        <dbReference type="ARBA" id="ARBA00022840"/>
    </source>
</evidence>
<evidence type="ECO:0000259" key="11">
    <source>
        <dbReference type="Pfam" id="PF24419"/>
    </source>
</evidence>
<reference evidence="13 14" key="1">
    <citation type="submission" date="2024-08" db="EMBL/GenBank/DDBJ databases">
        <authorList>
            <person name="Cucini C."/>
            <person name="Frati F."/>
        </authorList>
    </citation>
    <scope>NUCLEOTIDE SEQUENCE [LARGE SCALE GENOMIC DNA]</scope>
</reference>
<keyword evidence="5" id="KW-0547">Nucleotide-binding</keyword>
<dbReference type="Proteomes" id="UP001642540">
    <property type="component" value="Unassembled WGS sequence"/>
</dbReference>
<keyword evidence="4" id="KW-0808">Transferase</keyword>
<evidence type="ECO:0000256" key="3">
    <source>
        <dbReference type="ARBA" id="ARBA00022552"/>
    </source>
</evidence>
<dbReference type="PANTHER" id="PTHR12755:SF3">
    <property type="entry name" value="POLYNUCLEOTIDE 5'-HYDROXYL-KINASE NOL9"/>
    <property type="match status" value="1"/>
</dbReference>
<comment type="similarity">
    <text evidence="2">Belongs to the Clp1 family. NOL9/GRC3 subfamily.</text>
</comment>
<keyword evidence="14" id="KW-1185">Reference proteome</keyword>
<evidence type="ECO:0000313" key="13">
    <source>
        <dbReference type="EMBL" id="CAL8101043.1"/>
    </source>
</evidence>
<dbReference type="Pfam" id="PF25467">
    <property type="entry name" value="NOL9_C"/>
    <property type="match status" value="1"/>
</dbReference>
<dbReference type="InterPro" id="IPR027417">
    <property type="entry name" value="P-loop_NTPase"/>
</dbReference>
<accession>A0ABP1QG15</accession>
<gene>
    <name evidence="13" type="ORF">ODALV1_LOCUS10717</name>
</gene>
<evidence type="ECO:0000313" key="14">
    <source>
        <dbReference type="Proteomes" id="UP001642540"/>
    </source>
</evidence>
<organism evidence="13 14">
    <name type="scientific">Orchesella dallaii</name>
    <dbReference type="NCBI Taxonomy" id="48710"/>
    <lineage>
        <taxon>Eukaryota</taxon>
        <taxon>Metazoa</taxon>
        <taxon>Ecdysozoa</taxon>
        <taxon>Arthropoda</taxon>
        <taxon>Hexapoda</taxon>
        <taxon>Collembola</taxon>
        <taxon>Entomobryomorpha</taxon>
        <taxon>Entomobryoidea</taxon>
        <taxon>Orchesellidae</taxon>
        <taxon>Orchesellinae</taxon>
        <taxon>Orchesella</taxon>
    </lineage>
</organism>
<feature type="domain" description="NOL9 N-terminal" evidence="11">
    <location>
        <begin position="113"/>
        <end position="188"/>
    </location>
</feature>
<evidence type="ECO:0000256" key="9">
    <source>
        <dbReference type="ARBA" id="ARBA00071212"/>
    </source>
</evidence>
<proteinExistence type="inferred from homology"/>
<keyword evidence="7" id="KW-0067">ATP-binding</keyword>
<evidence type="ECO:0000256" key="1">
    <source>
        <dbReference type="ARBA" id="ARBA00004604"/>
    </source>
</evidence>